<evidence type="ECO:0000256" key="2">
    <source>
        <dbReference type="ARBA" id="ARBA00022737"/>
    </source>
</evidence>
<evidence type="ECO:0000313" key="4">
    <source>
        <dbReference type="EMBL" id="KAK2158059.1"/>
    </source>
</evidence>
<dbReference type="Pfam" id="PF24681">
    <property type="entry name" value="Kelch_KLHDC2_KLHL20_DRC7"/>
    <property type="match status" value="1"/>
</dbReference>
<evidence type="ECO:0000256" key="1">
    <source>
        <dbReference type="ARBA" id="ARBA00022441"/>
    </source>
</evidence>
<dbReference type="Gene3D" id="3.30.710.10">
    <property type="entry name" value="Potassium Channel Kv1.1, Chain A"/>
    <property type="match status" value="1"/>
</dbReference>
<protein>
    <recommendedName>
        <fullName evidence="3">BTB domain-containing protein</fullName>
    </recommendedName>
</protein>
<evidence type="ECO:0000313" key="5">
    <source>
        <dbReference type="Proteomes" id="UP001208570"/>
    </source>
</evidence>
<evidence type="ECO:0000259" key="3">
    <source>
        <dbReference type="PROSITE" id="PS50097"/>
    </source>
</evidence>
<feature type="domain" description="BTB" evidence="3">
    <location>
        <begin position="28"/>
        <end position="95"/>
    </location>
</feature>
<dbReference type="EMBL" id="JAODUP010000178">
    <property type="protein sequence ID" value="KAK2158059.1"/>
    <property type="molecule type" value="Genomic_DNA"/>
</dbReference>
<keyword evidence="5" id="KW-1185">Reference proteome</keyword>
<dbReference type="SMART" id="SM00225">
    <property type="entry name" value="BTB"/>
    <property type="match status" value="1"/>
</dbReference>
<dbReference type="InterPro" id="IPR000210">
    <property type="entry name" value="BTB/POZ_dom"/>
</dbReference>
<dbReference type="CDD" id="cd18452">
    <property type="entry name" value="BACK_KLHL12"/>
    <property type="match status" value="1"/>
</dbReference>
<dbReference type="PRINTS" id="PR00501">
    <property type="entry name" value="KELCHREPEAT"/>
</dbReference>
<dbReference type="SMART" id="SM00612">
    <property type="entry name" value="Kelch"/>
    <property type="match status" value="6"/>
</dbReference>
<dbReference type="Pfam" id="PF00651">
    <property type="entry name" value="BTB"/>
    <property type="match status" value="1"/>
</dbReference>
<accession>A0AAD9JRF2</accession>
<dbReference type="PANTHER" id="PTHR24412">
    <property type="entry name" value="KELCH PROTEIN"/>
    <property type="match status" value="1"/>
</dbReference>
<dbReference type="Pfam" id="PF01344">
    <property type="entry name" value="Kelch_1"/>
    <property type="match status" value="2"/>
</dbReference>
<organism evidence="4 5">
    <name type="scientific">Paralvinella palmiformis</name>
    <dbReference type="NCBI Taxonomy" id="53620"/>
    <lineage>
        <taxon>Eukaryota</taxon>
        <taxon>Metazoa</taxon>
        <taxon>Spiralia</taxon>
        <taxon>Lophotrochozoa</taxon>
        <taxon>Annelida</taxon>
        <taxon>Polychaeta</taxon>
        <taxon>Sedentaria</taxon>
        <taxon>Canalipalpata</taxon>
        <taxon>Terebellida</taxon>
        <taxon>Terebelliformia</taxon>
        <taxon>Alvinellidae</taxon>
        <taxon>Paralvinella</taxon>
    </lineage>
</organism>
<gene>
    <name evidence="4" type="ORF">LSH36_178g05055</name>
</gene>
<dbReference type="Pfam" id="PF07707">
    <property type="entry name" value="BACK"/>
    <property type="match status" value="1"/>
</dbReference>
<keyword evidence="1" id="KW-0880">Kelch repeat</keyword>
<name>A0AAD9JRF2_9ANNE</name>
<dbReference type="CDD" id="cd18242">
    <property type="entry name" value="BTB_POZ_KLHL12_C3IP1_DKIR"/>
    <property type="match status" value="1"/>
</dbReference>
<reference evidence="4" key="1">
    <citation type="journal article" date="2023" name="Mol. Biol. Evol.">
        <title>Third-Generation Sequencing Reveals the Adaptive Role of the Epigenome in Three Deep-Sea Polychaetes.</title>
        <authorList>
            <person name="Perez M."/>
            <person name="Aroh O."/>
            <person name="Sun Y."/>
            <person name="Lan Y."/>
            <person name="Juniper S.K."/>
            <person name="Young C.R."/>
            <person name="Angers B."/>
            <person name="Qian P.Y."/>
        </authorList>
    </citation>
    <scope>NUCLEOTIDE SEQUENCE</scope>
    <source>
        <strain evidence="4">P08H-3</strain>
    </source>
</reference>
<dbReference type="SMART" id="SM00875">
    <property type="entry name" value="BACK"/>
    <property type="match status" value="1"/>
</dbReference>
<dbReference type="InterPro" id="IPR011333">
    <property type="entry name" value="SKP1/BTB/POZ_sf"/>
</dbReference>
<dbReference type="InterPro" id="IPR006652">
    <property type="entry name" value="Kelch_1"/>
</dbReference>
<dbReference type="SUPFAM" id="SSF117281">
    <property type="entry name" value="Kelch motif"/>
    <property type="match status" value="1"/>
</dbReference>
<dbReference type="PIRSF" id="PIRSF037037">
    <property type="entry name" value="Kelch-like_protein_gigaxonin"/>
    <property type="match status" value="1"/>
</dbReference>
<proteinExistence type="predicted"/>
<dbReference type="SUPFAM" id="SSF54695">
    <property type="entry name" value="POZ domain"/>
    <property type="match status" value="1"/>
</dbReference>
<dbReference type="Gene3D" id="2.120.10.80">
    <property type="entry name" value="Kelch-type beta propeller"/>
    <property type="match status" value="1"/>
</dbReference>
<dbReference type="Gene3D" id="1.25.40.420">
    <property type="match status" value="1"/>
</dbReference>
<comment type="caution">
    <text evidence="4">The sequence shown here is derived from an EMBL/GenBank/DDBJ whole genome shotgun (WGS) entry which is preliminary data.</text>
</comment>
<dbReference type="FunFam" id="3.30.710.10:FF:000001">
    <property type="entry name" value="Kelch-like family member 20"/>
    <property type="match status" value="1"/>
</dbReference>
<dbReference type="InterPro" id="IPR011705">
    <property type="entry name" value="BACK"/>
</dbReference>
<dbReference type="PANTHER" id="PTHR24412:SF494">
    <property type="entry name" value="KELCH-LIKE PROTEIN 12"/>
    <property type="match status" value="1"/>
</dbReference>
<sequence length="563" mass="63167">MEKQIFTDSHAKSILTTMNNLRKSNTLCDVILRVGDKDFPVHRIVLAACSDYFCAMFTHGMSESDKTVIDLHEISANVMEVLLDFVYTETVNVSVENVQELLPAACLLQLTGVKQACSEFLEKQLDPSNCLGIRIFAENHGCESLQNAAESYTYKFFEDVIDNDEFRTLSITDVEKLISSDEIQVGSEEPVFEAVIHWVKHKDQERSEHLPCLLQYVRMPLLSAKYITDVIDDEPIVRQSLECRDLVDEAKKYHLRPDLRSQMQSIRTRPRTGCDDILVVVGGFGSQQSPIDIVEKYNPKTQEWHRLPIICRKRRYVASASVKNKVYVLGGYDGTARLSSVEVLDLSESEPQWRPVTPMIYRRGLAGVCAYQDMIYVCGGFDGSVRHTSMERYDPTIDEWSIMGNMTVGREGAGLVQANDMIYCIGGYDGVNLLNSVERYDLNTGNWSSVPAMTTRRSGAGIAVINDTIYVCGGYDGAAHLSSVECFNVRTSHWTTIAHMNIPRCYVGACVLKGKLYVVAGYDGSALLNTIECFDPNLETWEVMESTMSAQRCDAGVTVVRQR</sequence>
<dbReference type="InterPro" id="IPR017096">
    <property type="entry name" value="BTB-kelch_protein"/>
</dbReference>
<dbReference type="InterPro" id="IPR015915">
    <property type="entry name" value="Kelch-typ_b-propeller"/>
</dbReference>
<keyword evidence="2" id="KW-0677">Repeat</keyword>
<dbReference type="Proteomes" id="UP001208570">
    <property type="component" value="Unassembled WGS sequence"/>
</dbReference>
<dbReference type="PROSITE" id="PS50097">
    <property type="entry name" value="BTB"/>
    <property type="match status" value="1"/>
</dbReference>
<dbReference type="FunFam" id="1.25.40.420:FF:000001">
    <property type="entry name" value="Kelch-like family member 12"/>
    <property type="match status" value="1"/>
</dbReference>
<dbReference type="AlphaFoldDB" id="A0AAD9JRF2"/>